<proteinExistence type="inferred from homology"/>
<evidence type="ECO:0000256" key="2">
    <source>
        <dbReference type="ARBA" id="ARBA00009142"/>
    </source>
</evidence>
<dbReference type="InterPro" id="IPR051598">
    <property type="entry name" value="TSUP/Inactive_protease-like"/>
</dbReference>
<keyword evidence="5 6" id="KW-0472">Membrane</keyword>
<comment type="similarity">
    <text evidence="2 6">Belongs to the 4-toluene sulfonate uptake permease (TSUP) (TC 2.A.102) family.</text>
</comment>
<dbReference type="Proteomes" id="UP000543642">
    <property type="component" value="Unassembled WGS sequence"/>
</dbReference>
<dbReference type="GO" id="GO:0005886">
    <property type="term" value="C:plasma membrane"/>
    <property type="evidence" value="ECO:0007669"/>
    <property type="project" value="UniProtKB-SubCell"/>
</dbReference>
<evidence type="ECO:0000256" key="6">
    <source>
        <dbReference type="RuleBase" id="RU363041"/>
    </source>
</evidence>
<sequence length="261" mass="27427">MSAISFLSGCTVLAMSLYSVGRGKISGTSMADMTTGTPLAIGAAVGGVAGKYMFQGIKGLFPDSNTVGAVQAACLLILTVGTLIYTIKKEQINTYHLKNVPVCLIIGFILGVLSSFLGIGGGPINLVILYFFFSMTTKAAAANSLYIILFSQATSLVSTIVTGTVPAVNWGILAGMIICGILGGMAGRVFNRKMDEKMVDKLFMVLMIVIILINIYNVFRALGASDACPAPTAAERRRESAIAGRGCGIMRSNFNLTSTSY</sequence>
<feature type="transmembrane region" description="Helical" evidence="6">
    <location>
        <begin position="145"/>
        <end position="164"/>
    </location>
</feature>
<organism evidence="7 8">
    <name type="scientific">Catenibacillus scindens</name>
    <dbReference type="NCBI Taxonomy" id="673271"/>
    <lineage>
        <taxon>Bacteria</taxon>
        <taxon>Bacillati</taxon>
        <taxon>Bacillota</taxon>
        <taxon>Clostridia</taxon>
        <taxon>Lachnospirales</taxon>
        <taxon>Lachnospiraceae</taxon>
        <taxon>Catenibacillus</taxon>
    </lineage>
</organism>
<dbReference type="InterPro" id="IPR002781">
    <property type="entry name" value="TM_pro_TauE-like"/>
</dbReference>
<evidence type="ECO:0000256" key="1">
    <source>
        <dbReference type="ARBA" id="ARBA00004141"/>
    </source>
</evidence>
<keyword evidence="8" id="KW-1185">Reference proteome</keyword>
<feature type="transmembrane region" description="Helical" evidence="6">
    <location>
        <begin position="105"/>
        <end position="133"/>
    </location>
</feature>
<keyword evidence="6" id="KW-1003">Cell membrane</keyword>
<dbReference type="RefSeq" id="WP_330599530.1">
    <property type="nucleotide sequence ID" value="NZ_JACHFW010000007.1"/>
</dbReference>
<gene>
    <name evidence="7" type="ORF">HNP82_002040</name>
</gene>
<keyword evidence="3 6" id="KW-0812">Transmembrane</keyword>
<evidence type="ECO:0000313" key="8">
    <source>
        <dbReference type="Proteomes" id="UP000543642"/>
    </source>
</evidence>
<evidence type="ECO:0000256" key="3">
    <source>
        <dbReference type="ARBA" id="ARBA00022692"/>
    </source>
</evidence>
<evidence type="ECO:0000313" key="7">
    <source>
        <dbReference type="EMBL" id="MBB5264901.1"/>
    </source>
</evidence>
<dbReference type="PANTHER" id="PTHR43701">
    <property type="entry name" value="MEMBRANE TRANSPORTER PROTEIN MJ0441-RELATED"/>
    <property type="match status" value="1"/>
</dbReference>
<keyword evidence="4 6" id="KW-1133">Transmembrane helix</keyword>
<feature type="transmembrane region" description="Helical" evidence="6">
    <location>
        <begin position="170"/>
        <end position="190"/>
    </location>
</feature>
<comment type="subcellular location">
    <subcellularLocation>
        <location evidence="6">Cell membrane</location>
        <topology evidence="6">Multi-pass membrane protein</topology>
    </subcellularLocation>
    <subcellularLocation>
        <location evidence="1">Membrane</location>
        <topology evidence="1">Multi-pass membrane protein</topology>
    </subcellularLocation>
</comment>
<protein>
    <recommendedName>
        <fullName evidence="6">Probable membrane transporter protein</fullName>
    </recommendedName>
</protein>
<accession>A0A7W8HAG5</accession>
<dbReference type="Pfam" id="PF01925">
    <property type="entry name" value="TauE"/>
    <property type="match status" value="1"/>
</dbReference>
<evidence type="ECO:0000256" key="5">
    <source>
        <dbReference type="ARBA" id="ARBA00023136"/>
    </source>
</evidence>
<comment type="caution">
    <text evidence="7">The sequence shown here is derived from an EMBL/GenBank/DDBJ whole genome shotgun (WGS) entry which is preliminary data.</text>
</comment>
<dbReference type="EMBL" id="JACHFW010000007">
    <property type="protein sequence ID" value="MBB5264901.1"/>
    <property type="molecule type" value="Genomic_DNA"/>
</dbReference>
<evidence type="ECO:0000256" key="4">
    <source>
        <dbReference type="ARBA" id="ARBA00022989"/>
    </source>
</evidence>
<dbReference type="AlphaFoldDB" id="A0A7W8HAG5"/>
<feature type="transmembrane region" description="Helical" evidence="6">
    <location>
        <begin position="202"/>
        <end position="219"/>
    </location>
</feature>
<name>A0A7W8HAG5_9FIRM</name>
<dbReference type="PANTHER" id="PTHR43701:SF2">
    <property type="entry name" value="MEMBRANE TRANSPORTER PROTEIN YJNA-RELATED"/>
    <property type="match status" value="1"/>
</dbReference>
<reference evidence="7 8" key="1">
    <citation type="submission" date="2020-08" db="EMBL/GenBank/DDBJ databases">
        <title>Genomic Encyclopedia of Type Strains, Phase IV (KMG-IV): sequencing the most valuable type-strain genomes for metagenomic binning, comparative biology and taxonomic classification.</title>
        <authorList>
            <person name="Goeker M."/>
        </authorList>
    </citation>
    <scope>NUCLEOTIDE SEQUENCE [LARGE SCALE GENOMIC DNA]</scope>
    <source>
        <strain evidence="7 8">DSM 106146</strain>
    </source>
</reference>
<feature type="transmembrane region" description="Helical" evidence="6">
    <location>
        <begin position="66"/>
        <end position="85"/>
    </location>
</feature>